<feature type="non-terminal residue" evidence="8">
    <location>
        <position position="1"/>
    </location>
</feature>
<dbReference type="Gene3D" id="3.40.640.10">
    <property type="entry name" value="Type I PLP-dependent aspartate aminotransferase-like (Major domain)"/>
    <property type="match status" value="1"/>
</dbReference>
<dbReference type="Proteomes" id="UP000075604">
    <property type="component" value="Unassembled WGS sequence"/>
</dbReference>
<proteinExistence type="inferred from homology"/>
<dbReference type="InterPro" id="IPR015424">
    <property type="entry name" value="PyrdxlP-dep_Trfase"/>
</dbReference>
<feature type="domain" description="Aminotransferase class I/classII large" evidence="7">
    <location>
        <begin position="3"/>
        <end position="286"/>
    </location>
</feature>
<evidence type="ECO:0000256" key="2">
    <source>
        <dbReference type="ARBA" id="ARBA00007441"/>
    </source>
</evidence>
<dbReference type="SUPFAM" id="SSF53383">
    <property type="entry name" value="PLP-dependent transferases"/>
    <property type="match status" value="1"/>
</dbReference>
<comment type="cofactor">
    <cofactor evidence="1 6">
        <name>pyridoxal 5'-phosphate</name>
        <dbReference type="ChEBI" id="CHEBI:597326"/>
    </cofactor>
</comment>
<dbReference type="GO" id="GO:0006520">
    <property type="term" value="P:amino acid metabolic process"/>
    <property type="evidence" value="ECO:0007669"/>
    <property type="project" value="InterPro"/>
</dbReference>
<evidence type="ECO:0000256" key="6">
    <source>
        <dbReference type="RuleBase" id="RU000481"/>
    </source>
</evidence>
<dbReference type="PANTHER" id="PTHR46383">
    <property type="entry name" value="ASPARTATE AMINOTRANSFERASE"/>
    <property type="match status" value="1"/>
</dbReference>
<dbReference type="InterPro" id="IPR004839">
    <property type="entry name" value="Aminotransferase_I/II_large"/>
</dbReference>
<evidence type="ECO:0000313" key="9">
    <source>
        <dbReference type="Proteomes" id="UP000075604"/>
    </source>
</evidence>
<organism evidence="8 9">
    <name type="scientific">Sorangium cellulosum</name>
    <name type="common">Polyangium cellulosum</name>
    <dbReference type="NCBI Taxonomy" id="56"/>
    <lineage>
        <taxon>Bacteria</taxon>
        <taxon>Pseudomonadati</taxon>
        <taxon>Myxococcota</taxon>
        <taxon>Polyangia</taxon>
        <taxon>Polyangiales</taxon>
        <taxon>Polyangiaceae</taxon>
        <taxon>Sorangium</taxon>
    </lineage>
</organism>
<dbReference type="InterPro" id="IPR050596">
    <property type="entry name" value="AspAT/PAT-like"/>
</dbReference>
<dbReference type="InterPro" id="IPR004838">
    <property type="entry name" value="NHTrfase_class1_PyrdxlP-BS"/>
</dbReference>
<dbReference type="GO" id="GO:0008483">
    <property type="term" value="F:transaminase activity"/>
    <property type="evidence" value="ECO:0007669"/>
    <property type="project" value="UniProtKB-KW"/>
</dbReference>
<dbReference type="Pfam" id="PF00155">
    <property type="entry name" value="Aminotran_1_2"/>
    <property type="match status" value="1"/>
</dbReference>
<dbReference type="EC" id="2.6.1.-" evidence="6"/>
<dbReference type="AlphaFoldDB" id="A0A150PSW5"/>
<dbReference type="GO" id="GO:0030170">
    <property type="term" value="F:pyridoxal phosphate binding"/>
    <property type="evidence" value="ECO:0007669"/>
    <property type="project" value="InterPro"/>
</dbReference>
<dbReference type="CDD" id="cd00609">
    <property type="entry name" value="AAT_like"/>
    <property type="match status" value="1"/>
</dbReference>
<evidence type="ECO:0000256" key="4">
    <source>
        <dbReference type="ARBA" id="ARBA00022679"/>
    </source>
</evidence>
<evidence type="ECO:0000256" key="1">
    <source>
        <dbReference type="ARBA" id="ARBA00001933"/>
    </source>
</evidence>
<evidence type="ECO:0000256" key="5">
    <source>
        <dbReference type="ARBA" id="ARBA00022898"/>
    </source>
</evidence>
<name>A0A150PSW5_SORCE</name>
<protein>
    <recommendedName>
        <fullName evidence="6">Aminotransferase</fullName>
        <ecNumber evidence="6">2.6.1.-</ecNumber>
    </recommendedName>
</protein>
<keyword evidence="4 6" id="KW-0808">Transferase</keyword>
<evidence type="ECO:0000259" key="7">
    <source>
        <dbReference type="Pfam" id="PF00155"/>
    </source>
</evidence>
<sequence>TTGSSGGFLLAFLAAFEPGDRVALARPGYPAYRNILRSLGVEAVELPCGPESRFQPTPSQLAAAHDGGELDGLILASPANPTGTMIDAAELDAIARWCAEHDVRLVSDEIYHGLTYGPWAGRQATAARYGDAGAVVVSSFSKYWAMTGWRLGWLVLPPKLVAPVDALAGNLALCPPALAQHAALAALTPEAYAEADRLVEGYAAARDLLLRRLPELGWEVAPPDGAFYLYADVGTDDSVAWCERLLADTGVALTPGTDFDGEDGARYVRLSFAAPVEQVDEAVTRIVAWQRAR</sequence>
<keyword evidence="3 6" id="KW-0032">Aminotransferase</keyword>
<comment type="similarity">
    <text evidence="2 6">Belongs to the class-I pyridoxal-phosphate-dependent aminotransferase family.</text>
</comment>
<reference evidence="8 9" key="1">
    <citation type="submission" date="2014-02" db="EMBL/GenBank/DDBJ databases">
        <title>The small core and large imbalanced accessory genome model reveals a collaborative survival strategy of Sorangium cellulosum strains in nature.</title>
        <authorList>
            <person name="Han K."/>
            <person name="Peng R."/>
            <person name="Blom J."/>
            <person name="Li Y.-Z."/>
        </authorList>
    </citation>
    <scope>NUCLEOTIDE SEQUENCE [LARGE SCALE GENOMIC DNA]</scope>
    <source>
        <strain evidence="8 9">So0157-18</strain>
    </source>
</reference>
<dbReference type="PANTHER" id="PTHR46383:SF2">
    <property type="entry name" value="AMINOTRANSFERASE"/>
    <property type="match status" value="1"/>
</dbReference>
<dbReference type="EMBL" id="JELX01001577">
    <property type="protein sequence ID" value="KYF58528.1"/>
    <property type="molecule type" value="Genomic_DNA"/>
</dbReference>
<gene>
    <name evidence="8" type="ORF">BE04_14730</name>
</gene>
<dbReference type="PROSITE" id="PS00105">
    <property type="entry name" value="AA_TRANSFER_CLASS_1"/>
    <property type="match status" value="1"/>
</dbReference>
<comment type="caution">
    <text evidence="8">The sequence shown here is derived from an EMBL/GenBank/DDBJ whole genome shotgun (WGS) entry which is preliminary data.</text>
</comment>
<dbReference type="InterPro" id="IPR015421">
    <property type="entry name" value="PyrdxlP-dep_Trfase_major"/>
</dbReference>
<evidence type="ECO:0000256" key="3">
    <source>
        <dbReference type="ARBA" id="ARBA00022576"/>
    </source>
</evidence>
<evidence type="ECO:0000313" key="8">
    <source>
        <dbReference type="EMBL" id="KYF58528.1"/>
    </source>
</evidence>
<accession>A0A150PSW5</accession>
<keyword evidence="5" id="KW-0663">Pyridoxal phosphate</keyword>